<organism evidence="7 8">
    <name type="scientific">Methanocella arvoryzae (strain DSM 22066 / NBRC 105507 / MRE50)</name>
    <dbReference type="NCBI Taxonomy" id="351160"/>
    <lineage>
        <taxon>Archaea</taxon>
        <taxon>Methanobacteriati</taxon>
        <taxon>Methanobacteriota</taxon>
        <taxon>Stenosarchaea group</taxon>
        <taxon>Methanomicrobia</taxon>
        <taxon>Methanocellales</taxon>
        <taxon>Methanocellaceae</taxon>
        <taxon>Methanocella</taxon>
    </lineage>
</organism>
<dbReference type="STRING" id="351160.RCIX1902"/>
<dbReference type="InterPro" id="IPR036271">
    <property type="entry name" value="Tet_transcr_reg_TetR-rel_C_sf"/>
</dbReference>
<dbReference type="eggNOG" id="arCOG02648">
    <property type="taxonomic scope" value="Archaea"/>
</dbReference>
<keyword evidence="2 4" id="KW-0238">DNA-binding</keyword>
<keyword evidence="8" id="KW-1185">Reference proteome</keyword>
<feature type="domain" description="HTH tetR-type" evidence="6">
    <location>
        <begin position="25"/>
        <end position="85"/>
    </location>
</feature>
<evidence type="ECO:0000313" key="8">
    <source>
        <dbReference type="Proteomes" id="UP000000663"/>
    </source>
</evidence>
<dbReference type="EMBL" id="AM114193">
    <property type="protein sequence ID" value="CAJ37075.1"/>
    <property type="molecule type" value="Genomic_DNA"/>
</dbReference>
<evidence type="ECO:0000256" key="3">
    <source>
        <dbReference type="ARBA" id="ARBA00023163"/>
    </source>
</evidence>
<evidence type="ECO:0000256" key="2">
    <source>
        <dbReference type="ARBA" id="ARBA00023125"/>
    </source>
</evidence>
<evidence type="ECO:0000256" key="4">
    <source>
        <dbReference type="PROSITE-ProRule" id="PRU00335"/>
    </source>
</evidence>
<dbReference type="PANTHER" id="PTHR30055">
    <property type="entry name" value="HTH-TYPE TRANSCRIPTIONAL REGULATOR RUTR"/>
    <property type="match status" value="1"/>
</dbReference>
<proteinExistence type="predicted"/>
<accession>Q0W3G8</accession>
<dbReference type="GO" id="GO:0000976">
    <property type="term" value="F:transcription cis-regulatory region binding"/>
    <property type="evidence" value="ECO:0007669"/>
    <property type="project" value="TreeGrafter"/>
</dbReference>
<evidence type="ECO:0000259" key="6">
    <source>
        <dbReference type="PROSITE" id="PS50977"/>
    </source>
</evidence>
<dbReference type="Pfam" id="PF00440">
    <property type="entry name" value="TetR_N"/>
    <property type="match status" value="1"/>
</dbReference>
<gene>
    <name evidence="7" type="ORF">RCIX1902</name>
</gene>
<evidence type="ECO:0000313" key="7">
    <source>
        <dbReference type="EMBL" id="CAJ37075.1"/>
    </source>
</evidence>
<feature type="compositionally biased region" description="Basic and acidic residues" evidence="5">
    <location>
        <begin position="1"/>
        <end position="11"/>
    </location>
</feature>
<dbReference type="SUPFAM" id="SSF48498">
    <property type="entry name" value="Tetracyclin repressor-like, C-terminal domain"/>
    <property type="match status" value="1"/>
</dbReference>
<dbReference type="Proteomes" id="UP000000663">
    <property type="component" value="Chromosome"/>
</dbReference>
<dbReference type="GO" id="GO:0003700">
    <property type="term" value="F:DNA-binding transcription factor activity"/>
    <property type="evidence" value="ECO:0007669"/>
    <property type="project" value="TreeGrafter"/>
</dbReference>
<dbReference type="KEGG" id="rci:RCIX1902"/>
<reference evidence="7 8" key="1">
    <citation type="journal article" date="2006" name="Science">
        <title>Genome of rice cluster I archaea -- the key methane producers in the rice rhizosphere.</title>
        <authorList>
            <person name="Erkel C."/>
            <person name="Kube M."/>
            <person name="Reinhardt R."/>
            <person name="Liesack W."/>
        </authorList>
    </citation>
    <scope>NUCLEOTIDE SEQUENCE [LARGE SCALE GENOMIC DNA]</scope>
    <source>
        <strain evidence="8">DSM 22066 / NBRC 105507 / MRE50</strain>
    </source>
</reference>
<name>Q0W3G8_METAR</name>
<dbReference type="PROSITE" id="PS50977">
    <property type="entry name" value="HTH_TETR_2"/>
    <property type="match status" value="1"/>
</dbReference>
<evidence type="ECO:0000256" key="1">
    <source>
        <dbReference type="ARBA" id="ARBA00023015"/>
    </source>
</evidence>
<dbReference type="PRINTS" id="PR00455">
    <property type="entry name" value="HTHTETR"/>
</dbReference>
<protein>
    <submittedName>
        <fullName evidence="7">Transcription regulator (TetR family)</fullName>
    </submittedName>
</protein>
<dbReference type="Gene3D" id="1.10.357.10">
    <property type="entry name" value="Tetracycline Repressor, domain 2"/>
    <property type="match status" value="1"/>
</dbReference>
<keyword evidence="3" id="KW-0804">Transcription</keyword>
<dbReference type="SUPFAM" id="SSF46689">
    <property type="entry name" value="Homeodomain-like"/>
    <property type="match status" value="1"/>
</dbReference>
<feature type="region of interest" description="Disordered" evidence="5">
    <location>
        <begin position="1"/>
        <end position="26"/>
    </location>
</feature>
<keyword evidence="1" id="KW-0805">Transcription regulation</keyword>
<dbReference type="PATRIC" id="fig|351160.9.peg.1202"/>
<dbReference type="PANTHER" id="PTHR30055:SF234">
    <property type="entry name" value="HTH-TYPE TRANSCRIPTIONAL REGULATOR BETI"/>
    <property type="match status" value="1"/>
</dbReference>
<evidence type="ECO:0000256" key="5">
    <source>
        <dbReference type="SAM" id="MobiDB-lite"/>
    </source>
</evidence>
<dbReference type="InterPro" id="IPR050109">
    <property type="entry name" value="HTH-type_TetR-like_transc_reg"/>
</dbReference>
<dbReference type="AlphaFoldDB" id="Q0W3G8"/>
<sequence length="224" mass="25720">MRKESMGEKKQAGRTGRPARVPGEKHTKEKIFDAAVDLFAEKGYDRTSIRDIAGAVGIAESAVYRHYQSKEAILDAIFDYMESQIYAPLPPAPDAENRQESSIFRDMLAGLPWFIEANPIMIKIAHIMFTEMYHNDRIRDYVRREYIERGDATTEAIFKEQMEAGKIRPCNVRALSGLFNAYRFSWIFKSFVFDYGKPLDMDEIKADLEAQIGLFEDLLKPESS</sequence>
<dbReference type="InterPro" id="IPR001647">
    <property type="entry name" value="HTH_TetR"/>
</dbReference>
<dbReference type="RefSeq" id="WP_012035494.1">
    <property type="nucleotide sequence ID" value="NC_009464.1"/>
</dbReference>
<feature type="DNA-binding region" description="H-T-H motif" evidence="4">
    <location>
        <begin position="48"/>
        <end position="67"/>
    </location>
</feature>
<dbReference type="GeneID" id="5144883"/>
<dbReference type="InterPro" id="IPR009057">
    <property type="entry name" value="Homeodomain-like_sf"/>
</dbReference>